<feature type="region of interest" description="Disordered" evidence="1">
    <location>
        <begin position="1"/>
        <end position="46"/>
    </location>
</feature>
<protein>
    <submittedName>
        <fullName evidence="2">Uncharacterized protein</fullName>
    </submittedName>
</protein>
<keyword evidence="3" id="KW-1185">Reference proteome</keyword>
<sequence length="90" mass="9842">MTEHHDSSSADAELSVLMPESSARPALRRPTPPLASKERRYNDNRSEREYAALDYQVGVARFVRGPVDLKQAEFAVVVVDPGSTEGSATP</sequence>
<evidence type="ECO:0000313" key="2">
    <source>
        <dbReference type="EMBL" id="MDA0167362.1"/>
    </source>
</evidence>
<gene>
    <name evidence="2" type="ORF">OM076_44290</name>
</gene>
<organism evidence="2 3">
    <name type="scientific">Solirubrobacter ginsenosidimutans</name>
    <dbReference type="NCBI Taxonomy" id="490573"/>
    <lineage>
        <taxon>Bacteria</taxon>
        <taxon>Bacillati</taxon>
        <taxon>Actinomycetota</taxon>
        <taxon>Thermoleophilia</taxon>
        <taxon>Solirubrobacterales</taxon>
        <taxon>Solirubrobacteraceae</taxon>
        <taxon>Solirubrobacter</taxon>
    </lineage>
</organism>
<name>A0A9X3N6C4_9ACTN</name>
<reference evidence="2" key="1">
    <citation type="submission" date="2022-10" db="EMBL/GenBank/DDBJ databases">
        <title>The WGS of Solirubrobacter ginsenosidimutans DSM 21036.</title>
        <authorList>
            <person name="Jiang Z."/>
        </authorList>
    </citation>
    <scope>NUCLEOTIDE SEQUENCE</scope>
    <source>
        <strain evidence="2">DSM 21036</strain>
    </source>
</reference>
<evidence type="ECO:0000313" key="3">
    <source>
        <dbReference type="Proteomes" id="UP001149140"/>
    </source>
</evidence>
<dbReference type="Proteomes" id="UP001149140">
    <property type="component" value="Unassembled WGS sequence"/>
</dbReference>
<evidence type="ECO:0000256" key="1">
    <source>
        <dbReference type="SAM" id="MobiDB-lite"/>
    </source>
</evidence>
<dbReference type="RefSeq" id="WP_270046650.1">
    <property type="nucleotide sequence ID" value="NZ_JAPDOD010000105.1"/>
</dbReference>
<dbReference type="EMBL" id="JAPDOD010000105">
    <property type="protein sequence ID" value="MDA0167362.1"/>
    <property type="molecule type" value="Genomic_DNA"/>
</dbReference>
<proteinExistence type="predicted"/>
<dbReference type="AlphaFoldDB" id="A0A9X3N6C4"/>
<accession>A0A9X3N6C4</accession>
<comment type="caution">
    <text evidence="2">The sequence shown here is derived from an EMBL/GenBank/DDBJ whole genome shotgun (WGS) entry which is preliminary data.</text>
</comment>
<feature type="compositionally biased region" description="Basic and acidic residues" evidence="1">
    <location>
        <begin position="36"/>
        <end position="46"/>
    </location>
</feature>